<keyword evidence="2" id="KW-1185">Reference proteome</keyword>
<evidence type="ECO:0000313" key="1">
    <source>
        <dbReference type="EMBL" id="MCL7939088.1"/>
    </source>
</evidence>
<evidence type="ECO:0000313" key="2">
    <source>
        <dbReference type="Proteomes" id="UP001165369"/>
    </source>
</evidence>
<dbReference type="EMBL" id="JAMJPK010000001">
    <property type="protein sequence ID" value="MCL7939088.1"/>
    <property type="molecule type" value="Genomic_DNA"/>
</dbReference>
<dbReference type="RefSeq" id="WP_250059100.1">
    <property type="nucleotide sequence ID" value="NZ_JAMJPK010000001.1"/>
</dbReference>
<gene>
    <name evidence="1" type="ORF">M8009_02050</name>
</gene>
<proteinExistence type="predicted"/>
<organism evidence="1 2">
    <name type="scientific">Halomonas gemina</name>
    <dbReference type="NCBI Taxonomy" id="2945105"/>
    <lineage>
        <taxon>Bacteria</taxon>
        <taxon>Pseudomonadati</taxon>
        <taxon>Pseudomonadota</taxon>
        <taxon>Gammaproteobacteria</taxon>
        <taxon>Oceanospirillales</taxon>
        <taxon>Halomonadaceae</taxon>
        <taxon>Halomonas</taxon>
    </lineage>
</organism>
<comment type="caution">
    <text evidence="1">The sequence shown here is derived from an EMBL/GenBank/DDBJ whole genome shotgun (WGS) entry which is preliminary data.</text>
</comment>
<name>A0ABT0SWQ4_9GAMM</name>
<reference evidence="1" key="1">
    <citation type="submission" date="2022-05" db="EMBL/GenBank/DDBJ databases">
        <title>Halomonas geminus sp. nov. and Halomonas llamarensis sp. nov. isolated from high-altitude salars of the Atacama Desert.</title>
        <authorList>
            <person name="Hintersatz C."/>
            <person name="Rojas L.A."/>
            <person name="Wei T.-S."/>
            <person name="Kutschke S."/>
            <person name="Lehmann F."/>
            <person name="Jain R."/>
            <person name="Pollmann K."/>
        </authorList>
    </citation>
    <scope>NUCLEOTIDE SEQUENCE</scope>
    <source>
        <strain evidence="1">ATCH28</strain>
    </source>
</reference>
<dbReference type="Proteomes" id="UP001165369">
    <property type="component" value="Unassembled WGS sequence"/>
</dbReference>
<protein>
    <submittedName>
        <fullName evidence="1">Uncharacterized protein</fullName>
    </submittedName>
</protein>
<sequence length="182" mass="20839">MTTSSANHLDCHAREQANRSTPVHTMVKDLLTLASEHEYDEYARYYGLSLRFLTYHIGVSRLLQALAEESQQRVQCLIDVAASLSMGLPRLRRPAMSPCPDLHGQSHFFIYDDEMAAQELSRALLDQWRSRRFYERLQAYNAIPDLNAWLNDCIGQCRAQFQILHEARDRLPGLTRAKACGA</sequence>
<accession>A0ABT0SWQ4</accession>